<dbReference type="Pfam" id="PF00786">
    <property type="entry name" value="PBD"/>
    <property type="match status" value="1"/>
</dbReference>
<evidence type="ECO:0000256" key="1">
    <source>
        <dbReference type="SAM" id="MobiDB-lite"/>
    </source>
</evidence>
<evidence type="ECO:0000313" key="4">
    <source>
        <dbReference type="Proteomes" id="UP001153076"/>
    </source>
</evidence>
<dbReference type="Gene3D" id="3.90.810.10">
    <property type="entry name" value="CRIB domain"/>
    <property type="match status" value="1"/>
</dbReference>
<proteinExistence type="predicted"/>
<dbReference type="InterPro" id="IPR000095">
    <property type="entry name" value="CRIB_dom"/>
</dbReference>
<feature type="compositionally biased region" description="Low complexity" evidence="1">
    <location>
        <begin position="60"/>
        <end position="71"/>
    </location>
</feature>
<protein>
    <recommendedName>
        <fullName evidence="2">CRIB domain-containing protein</fullName>
    </recommendedName>
</protein>
<dbReference type="OrthoDB" id="4206278at2759"/>
<dbReference type="EMBL" id="JAKOGI010000024">
    <property type="protein sequence ID" value="KAJ8449161.1"/>
    <property type="molecule type" value="Genomic_DNA"/>
</dbReference>
<feature type="domain" description="CRIB" evidence="2">
    <location>
        <begin position="30"/>
        <end position="43"/>
    </location>
</feature>
<dbReference type="PANTHER" id="PTHR46325:SF20">
    <property type="entry name" value="CRIB DOMAIN-CONTAINING PROTEIN RIC10"/>
    <property type="match status" value="1"/>
</dbReference>
<feature type="compositionally biased region" description="Basic residues" evidence="1">
    <location>
        <begin position="111"/>
        <end position="123"/>
    </location>
</feature>
<gene>
    <name evidence="3" type="ORF">Cgig2_027163</name>
</gene>
<feature type="compositionally biased region" description="Basic and acidic residues" evidence="1">
    <location>
        <begin position="155"/>
        <end position="172"/>
    </location>
</feature>
<dbReference type="Proteomes" id="UP001153076">
    <property type="component" value="Unassembled WGS sequence"/>
</dbReference>
<dbReference type="AlphaFoldDB" id="A0A9Q1QPN8"/>
<sequence length="210" mass="22376">MSVKMKGLLKGLKNISNIFGEEQEDKEIQIGYPTDVKHVAHIGWDGPSASSPTWMNEFKSSAPGNPSANSAQDSSPKKGPDLPSLPKASRRQASGDSVGSMDSPAESPKQSKSKTSRRSRHSKQKESTSPRGGESSGTAQDLPNVPKKSRRKKSKDPEGSEKRSSKSKEKGSRHGGSRHGSEDGSVSKHCTTEAYGGSSLATLKEDEVQG</sequence>
<comment type="caution">
    <text evidence="3">The sequence shown here is derived from an EMBL/GenBank/DDBJ whole genome shotgun (WGS) entry which is preliminary data.</text>
</comment>
<dbReference type="PROSITE" id="PS50108">
    <property type="entry name" value="CRIB"/>
    <property type="match status" value="1"/>
</dbReference>
<evidence type="ECO:0000313" key="3">
    <source>
        <dbReference type="EMBL" id="KAJ8449161.1"/>
    </source>
</evidence>
<reference evidence="3" key="1">
    <citation type="submission" date="2022-04" db="EMBL/GenBank/DDBJ databases">
        <title>Carnegiea gigantea Genome sequencing and assembly v2.</title>
        <authorList>
            <person name="Copetti D."/>
            <person name="Sanderson M.J."/>
            <person name="Burquez A."/>
            <person name="Wojciechowski M.F."/>
        </authorList>
    </citation>
    <scope>NUCLEOTIDE SEQUENCE</scope>
    <source>
        <strain evidence="3">SGP5-SGP5p</strain>
        <tissue evidence="3">Aerial part</tissue>
    </source>
</reference>
<accession>A0A9Q1QPN8</accession>
<evidence type="ECO:0000259" key="2">
    <source>
        <dbReference type="PROSITE" id="PS50108"/>
    </source>
</evidence>
<feature type="region of interest" description="Disordered" evidence="1">
    <location>
        <begin position="41"/>
        <end position="210"/>
    </location>
</feature>
<dbReference type="CDD" id="cd00132">
    <property type="entry name" value="CRIB"/>
    <property type="match status" value="1"/>
</dbReference>
<dbReference type="SMART" id="SM00285">
    <property type="entry name" value="PBD"/>
    <property type="match status" value="1"/>
</dbReference>
<dbReference type="InterPro" id="IPR036936">
    <property type="entry name" value="CRIB_dom_sf"/>
</dbReference>
<keyword evidence="4" id="KW-1185">Reference proteome</keyword>
<dbReference type="PANTHER" id="PTHR46325">
    <property type="entry name" value="CRIB DOMAIN-CONTAINING PROTEIN RIC8"/>
    <property type="match status" value="1"/>
</dbReference>
<organism evidence="3 4">
    <name type="scientific">Carnegiea gigantea</name>
    <dbReference type="NCBI Taxonomy" id="171969"/>
    <lineage>
        <taxon>Eukaryota</taxon>
        <taxon>Viridiplantae</taxon>
        <taxon>Streptophyta</taxon>
        <taxon>Embryophyta</taxon>
        <taxon>Tracheophyta</taxon>
        <taxon>Spermatophyta</taxon>
        <taxon>Magnoliopsida</taxon>
        <taxon>eudicotyledons</taxon>
        <taxon>Gunneridae</taxon>
        <taxon>Pentapetalae</taxon>
        <taxon>Caryophyllales</taxon>
        <taxon>Cactineae</taxon>
        <taxon>Cactaceae</taxon>
        <taxon>Cactoideae</taxon>
        <taxon>Echinocereeae</taxon>
        <taxon>Carnegiea</taxon>
    </lineage>
</organism>
<name>A0A9Q1QPN8_9CARY</name>